<sequence>MNSSATKIELYSGMALVIQKKEAAVLFSNLFIFYEILN</sequence>
<proteinExistence type="predicted"/>
<keyword evidence="2" id="KW-1185">Reference proteome</keyword>
<accession>A0A1I3IC72</accession>
<organism evidence="1 2">
    <name type="scientific">Parapedobacter indicus</name>
    <dbReference type="NCBI Taxonomy" id="1477437"/>
    <lineage>
        <taxon>Bacteria</taxon>
        <taxon>Pseudomonadati</taxon>
        <taxon>Bacteroidota</taxon>
        <taxon>Sphingobacteriia</taxon>
        <taxon>Sphingobacteriales</taxon>
        <taxon>Sphingobacteriaceae</taxon>
        <taxon>Parapedobacter</taxon>
    </lineage>
</organism>
<evidence type="ECO:0000313" key="2">
    <source>
        <dbReference type="Proteomes" id="UP000198670"/>
    </source>
</evidence>
<dbReference type="Proteomes" id="UP000198670">
    <property type="component" value="Unassembled WGS sequence"/>
</dbReference>
<evidence type="ECO:0000313" key="1">
    <source>
        <dbReference type="EMBL" id="SFI45536.1"/>
    </source>
</evidence>
<protein>
    <submittedName>
        <fullName evidence="1">Uncharacterized protein</fullName>
    </submittedName>
</protein>
<dbReference type="AlphaFoldDB" id="A0A1I3IC72"/>
<reference evidence="1 2" key="1">
    <citation type="submission" date="2016-10" db="EMBL/GenBank/DDBJ databases">
        <authorList>
            <person name="de Groot N.N."/>
        </authorList>
    </citation>
    <scope>NUCLEOTIDE SEQUENCE [LARGE SCALE GENOMIC DNA]</scope>
    <source>
        <strain evidence="1 2">RK1</strain>
    </source>
</reference>
<name>A0A1I3IC72_9SPHI</name>
<dbReference type="EMBL" id="FOQO01000004">
    <property type="protein sequence ID" value="SFI45536.1"/>
    <property type="molecule type" value="Genomic_DNA"/>
</dbReference>
<gene>
    <name evidence="1" type="ORF">SAMN05444682_10428</name>
</gene>